<dbReference type="Proteomes" id="UP000186817">
    <property type="component" value="Unassembled WGS sequence"/>
</dbReference>
<feature type="coiled-coil region" evidence="1">
    <location>
        <begin position="389"/>
        <end position="461"/>
    </location>
</feature>
<proteinExistence type="predicted"/>
<organism evidence="3 4">
    <name type="scientific">Symbiodinium microadriaticum</name>
    <name type="common">Dinoflagellate</name>
    <name type="synonym">Zooxanthella microadriatica</name>
    <dbReference type="NCBI Taxonomy" id="2951"/>
    <lineage>
        <taxon>Eukaryota</taxon>
        <taxon>Sar</taxon>
        <taxon>Alveolata</taxon>
        <taxon>Dinophyceae</taxon>
        <taxon>Suessiales</taxon>
        <taxon>Symbiodiniaceae</taxon>
        <taxon>Symbiodinium</taxon>
    </lineage>
</organism>
<reference evidence="3 4" key="1">
    <citation type="submission" date="2016-02" db="EMBL/GenBank/DDBJ databases">
        <title>Genome analysis of coral dinoflagellate symbionts highlights evolutionary adaptations to a symbiotic lifestyle.</title>
        <authorList>
            <person name="Aranda M."/>
            <person name="Li Y."/>
            <person name="Liew Y.J."/>
            <person name="Baumgarten S."/>
            <person name="Simakov O."/>
            <person name="Wilson M."/>
            <person name="Piel J."/>
            <person name="Ashoor H."/>
            <person name="Bougouffa S."/>
            <person name="Bajic V.B."/>
            <person name="Ryu T."/>
            <person name="Ravasi T."/>
            <person name="Bayer T."/>
            <person name="Micklem G."/>
            <person name="Kim H."/>
            <person name="Bhak J."/>
            <person name="Lajeunesse T.C."/>
            <person name="Voolstra C.R."/>
        </authorList>
    </citation>
    <scope>NUCLEOTIDE SEQUENCE [LARGE SCALE GENOMIC DNA]</scope>
    <source>
        <strain evidence="3 4">CCMP2467</strain>
    </source>
</reference>
<evidence type="ECO:0000313" key="3">
    <source>
        <dbReference type="EMBL" id="OLQ07542.1"/>
    </source>
</evidence>
<accession>A0A1Q9EJD4</accession>
<keyword evidence="1" id="KW-0175">Coiled coil</keyword>
<dbReference type="AlphaFoldDB" id="A0A1Q9EJD4"/>
<dbReference type="EMBL" id="LSRX01000136">
    <property type="protein sequence ID" value="OLQ07542.1"/>
    <property type="molecule type" value="Genomic_DNA"/>
</dbReference>
<sequence>MNDHHEDCACCRWMRARQLLEAHRKDCVEQQLYFEAAVADTRAKELMQLERAWHRQSDGRAGLTMAAGFHGVLLLGFPIAIGADCVAGEKRGSCLTVLRDAATDGRLFGKPGKDNFCSFASVCFGMACPIKPGAPEFPLLPWPSEELLFGVESPSSSCSKLLNPSCAAEYQRAELDCARDPHSRSIWEGETQGLCPRCQKLVRAYQQLSKLCQTGRDFSLDALKLHFLERSASDDVWRSDLTAAAAARFVAERRDMGHRFQREFQELLKEAHKSCKALQGEKRRRRRQLRQRQANMPASKEDGCEDDGQEAAEEENITVDDVVEVEETSRDKLIRNFFSMSTFPKETLPQVPEQEKNELLAPLQAPPPGVPRHSAESLNLRHKARKLGLAQRYVEAAKLQKEAERMEAEWCASKYRALEAKDEGLLEERHALERLRLEERLEHQEAKLVEQSLRAQQLMLQRHDCSVSRLAARQRRAWAALGGPAEDMEQEFWLRKRCGPRPGVARPRRVTAVRCGGLHLHQPQGDPSLPWLDSTKLHLTELPMDVSST</sequence>
<feature type="region of interest" description="Disordered" evidence="2">
    <location>
        <begin position="279"/>
        <end position="316"/>
    </location>
</feature>
<comment type="caution">
    <text evidence="3">The sequence shown here is derived from an EMBL/GenBank/DDBJ whole genome shotgun (WGS) entry which is preliminary data.</text>
</comment>
<evidence type="ECO:0000313" key="4">
    <source>
        <dbReference type="Proteomes" id="UP000186817"/>
    </source>
</evidence>
<evidence type="ECO:0000256" key="1">
    <source>
        <dbReference type="SAM" id="Coils"/>
    </source>
</evidence>
<evidence type="ECO:0000256" key="2">
    <source>
        <dbReference type="SAM" id="MobiDB-lite"/>
    </source>
</evidence>
<keyword evidence="4" id="KW-1185">Reference proteome</keyword>
<feature type="compositionally biased region" description="Acidic residues" evidence="2">
    <location>
        <begin position="303"/>
        <end position="316"/>
    </location>
</feature>
<gene>
    <name evidence="3" type="ORF">AK812_SmicGene9043</name>
</gene>
<name>A0A1Q9EJD4_SYMMI</name>
<dbReference type="OrthoDB" id="414437at2759"/>
<protein>
    <submittedName>
        <fullName evidence="3">Uncharacterized protein</fullName>
    </submittedName>
</protein>